<evidence type="ECO:0000313" key="2">
    <source>
        <dbReference type="Proteomes" id="UP000008311"/>
    </source>
</evidence>
<reference evidence="2" key="1">
    <citation type="journal article" date="2010" name="Nat. Biotechnol.">
        <title>Draft genome sequence of the oilseed species Ricinus communis.</title>
        <authorList>
            <person name="Chan A.P."/>
            <person name="Crabtree J."/>
            <person name="Zhao Q."/>
            <person name="Lorenzi H."/>
            <person name="Orvis J."/>
            <person name="Puiu D."/>
            <person name="Melake-Berhan A."/>
            <person name="Jones K.M."/>
            <person name="Redman J."/>
            <person name="Chen G."/>
            <person name="Cahoon E.B."/>
            <person name="Gedil M."/>
            <person name="Stanke M."/>
            <person name="Haas B.J."/>
            <person name="Wortman J.R."/>
            <person name="Fraser-Liggett C.M."/>
            <person name="Ravel J."/>
            <person name="Rabinowicz P.D."/>
        </authorList>
    </citation>
    <scope>NUCLEOTIDE SEQUENCE [LARGE SCALE GENOMIC DNA]</scope>
    <source>
        <strain evidence="2">cv. Hale</strain>
    </source>
</reference>
<dbReference type="AlphaFoldDB" id="B9SHP6"/>
<dbReference type="InterPro" id="IPR009902">
    <property type="entry name" value="DUF1442"/>
</dbReference>
<name>B9SHP6_RICCO</name>
<dbReference type="Gene3D" id="3.40.50.150">
    <property type="entry name" value="Vaccinia Virus protein VP39"/>
    <property type="match status" value="1"/>
</dbReference>
<keyword evidence="2" id="KW-1185">Reference proteome</keyword>
<dbReference type="PANTHER" id="PTHR33593:SF16">
    <property type="entry name" value="OS08G0110600 PROTEIN"/>
    <property type="match status" value="1"/>
</dbReference>
<dbReference type="STRING" id="3988.B9SHP6"/>
<sequence length="214" mass="23769">MEWSPQAAMKAYLHTLDLYQANEKNTSYGSTDIMEPKCMEFISALAAGKQAKLMVEVSTEGITPFTIALAAAAKQTGGRLICILAHHQDLKRGKTQLLKDDDNHQDLADVIEFVCGNPFQVAMEYKNIDFLVIDGKLRGHLKLVKSFNVNPRRSVIVGHNLQYSKNGVSFGQLLNGKGGVGVVTLPIGEGIELTRIEPINKWKSKRRFHVTFEN</sequence>
<organism evidence="1 2">
    <name type="scientific">Ricinus communis</name>
    <name type="common">Castor bean</name>
    <dbReference type="NCBI Taxonomy" id="3988"/>
    <lineage>
        <taxon>Eukaryota</taxon>
        <taxon>Viridiplantae</taxon>
        <taxon>Streptophyta</taxon>
        <taxon>Embryophyta</taxon>
        <taxon>Tracheophyta</taxon>
        <taxon>Spermatophyta</taxon>
        <taxon>Magnoliopsida</taxon>
        <taxon>eudicotyledons</taxon>
        <taxon>Gunneridae</taxon>
        <taxon>Pentapetalae</taxon>
        <taxon>rosids</taxon>
        <taxon>fabids</taxon>
        <taxon>Malpighiales</taxon>
        <taxon>Euphorbiaceae</taxon>
        <taxon>Acalyphoideae</taxon>
        <taxon>Acalypheae</taxon>
        <taxon>Ricinus</taxon>
    </lineage>
</organism>
<dbReference type="Pfam" id="PF07279">
    <property type="entry name" value="DUF1442"/>
    <property type="match status" value="1"/>
</dbReference>
<protein>
    <submittedName>
        <fullName evidence="1">Uncharacterized protein</fullName>
    </submittedName>
</protein>
<gene>
    <name evidence="1" type="ORF">RCOM_0742240</name>
</gene>
<dbReference type="InterPro" id="IPR029063">
    <property type="entry name" value="SAM-dependent_MTases_sf"/>
</dbReference>
<dbReference type="InParanoid" id="B9SHP6"/>
<accession>B9SHP6</accession>
<dbReference type="Proteomes" id="UP000008311">
    <property type="component" value="Unassembled WGS sequence"/>
</dbReference>
<dbReference type="PANTHER" id="PTHR33593">
    <property type="entry name" value="DUF1442 FAMILY PROTEIN"/>
    <property type="match status" value="1"/>
</dbReference>
<proteinExistence type="predicted"/>
<dbReference type="EMBL" id="EQ973965">
    <property type="protein sequence ID" value="EEF36873.1"/>
    <property type="molecule type" value="Genomic_DNA"/>
</dbReference>
<evidence type="ECO:0000313" key="1">
    <source>
        <dbReference type="EMBL" id="EEF36873.1"/>
    </source>
</evidence>
<dbReference type="eggNOG" id="ENOG502RZZW">
    <property type="taxonomic scope" value="Eukaryota"/>
</dbReference>